<proteinExistence type="predicted"/>
<evidence type="ECO:0000256" key="1">
    <source>
        <dbReference type="SAM" id="MobiDB-lite"/>
    </source>
</evidence>
<feature type="region of interest" description="Disordered" evidence="1">
    <location>
        <begin position="420"/>
        <end position="446"/>
    </location>
</feature>
<organism evidence="3 4">
    <name type="scientific">Phyllosticta capitalensis</name>
    <dbReference type="NCBI Taxonomy" id="121624"/>
    <lineage>
        <taxon>Eukaryota</taxon>
        <taxon>Fungi</taxon>
        <taxon>Dikarya</taxon>
        <taxon>Ascomycota</taxon>
        <taxon>Pezizomycotina</taxon>
        <taxon>Dothideomycetes</taxon>
        <taxon>Dothideomycetes incertae sedis</taxon>
        <taxon>Botryosphaeriales</taxon>
        <taxon>Phyllostictaceae</taxon>
        <taxon>Phyllosticta</taxon>
    </lineage>
</organism>
<dbReference type="EMBL" id="JBBWRZ010000010">
    <property type="protein sequence ID" value="KAK8227068.1"/>
    <property type="molecule type" value="Genomic_DNA"/>
</dbReference>
<reference evidence="3 4" key="1">
    <citation type="submission" date="2024-04" db="EMBL/GenBank/DDBJ databases">
        <title>Phyllosticta paracitricarpa is synonymous to the EU quarantine fungus P. citricarpa based on phylogenomic analyses.</title>
        <authorList>
            <consortium name="Lawrence Berkeley National Laboratory"/>
            <person name="Van Ingen-Buijs V.A."/>
            <person name="Van Westerhoven A.C."/>
            <person name="Haridas S."/>
            <person name="Skiadas P."/>
            <person name="Martin F."/>
            <person name="Groenewald J.Z."/>
            <person name="Crous P.W."/>
            <person name="Seidl M.F."/>
        </authorList>
    </citation>
    <scope>NUCLEOTIDE SEQUENCE [LARGE SCALE GENOMIC DNA]</scope>
    <source>
        <strain evidence="3 4">CBS 123374</strain>
    </source>
</reference>
<evidence type="ECO:0000313" key="4">
    <source>
        <dbReference type="Proteomes" id="UP001492380"/>
    </source>
</evidence>
<accession>A0ABR1YE99</accession>
<feature type="transmembrane region" description="Helical" evidence="2">
    <location>
        <begin position="150"/>
        <end position="174"/>
    </location>
</feature>
<feature type="transmembrane region" description="Helical" evidence="2">
    <location>
        <begin position="92"/>
        <end position="112"/>
    </location>
</feature>
<keyword evidence="2" id="KW-1133">Transmembrane helix</keyword>
<sequence>MLTRTRAKHVTALALLLFFGILPLLPFFLIVYHPFTLKPATCQDWDLYGIHVYYSSPGVQGLFTIDRTYGSFPFWFVKLIDVIWDLFVGRGFQWLAGWVSYIVFSSVLLRTIEESQIPFRTFLKLSTETPSLTSVWFLLKDMPRFSRIRLILQFSYIALASSYVLAMPTLLSAITGYMSKSTSFTKLPGSDSLVRSSDFRQGMMVIGNLSGVAPGTCYPTDFFQGLSIHEIESCTRDCWVDSSPNTNFCANCPDPITINGQNYTGKELSEALEWNTDINWDTFCYGTTGFHLSIDSWMQASECLPDPDKGGSSYQWGFSAPSSSIVLIVQLVWGCSMYIIWLEAQMKSQLIRKGYRLNELRGAIAFAAAAEAATGMEASELQSSSVGSLEKLLYDKRATVDSSVFSRELPFADTEIVQVEDKRGRSSSPTRQPPAYSRLAGNSNFS</sequence>
<protein>
    <submittedName>
        <fullName evidence="3">Uncharacterized protein</fullName>
    </submittedName>
</protein>
<feature type="transmembrane region" description="Helical" evidence="2">
    <location>
        <begin position="12"/>
        <end position="35"/>
    </location>
</feature>
<evidence type="ECO:0000256" key="2">
    <source>
        <dbReference type="SAM" id="Phobius"/>
    </source>
</evidence>
<keyword evidence="2" id="KW-0812">Transmembrane</keyword>
<comment type="caution">
    <text evidence="3">The sequence shown here is derived from an EMBL/GenBank/DDBJ whole genome shotgun (WGS) entry which is preliminary data.</text>
</comment>
<keyword evidence="2" id="KW-0472">Membrane</keyword>
<dbReference type="Proteomes" id="UP001492380">
    <property type="component" value="Unassembled WGS sequence"/>
</dbReference>
<name>A0ABR1YE99_9PEZI</name>
<gene>
    <name evidence="3" type="ORF">HDK90DRAFT_47138</name>
</gene>
<keyword evidence="4" id="KW-1185">Reference proteome</keyword>
<feature type="transmembrane region" description="Helical" evidence="2">
    <location>
        <begin position="324"/>
        <end position="342"/>
    </location>
</feature>
<evidence type="ECO:0000313" key="3">
    <source>
        <dbReference type="EMBL" id="KAK8227068.1"/>
    </source>
</evidence>